<gene>
    <name evidence="2" type="ORF">LSALG_LOCUS40556</name>
</gene>
<evidence type="ECO:0000313" key="3">
    <source>
        <dbReference type="Proteomes" id="UP001177003"/>
    </source>
</evidence>
<dbReference type="AlphaFoldDB" id="A0AA36A151"/>
<dbReference type="Proteomes" id="UP001177003">
    <property type="component" value="Chromosome 9"/>
</dbReference>
<organism evidence="2 3">
    <name type="scientific">Lactuca saligna</name>
    <name type="common">Willowleaf lettuce</name>
    <dbReference type="NCBI Taxonomy" id="75948"/>
    <lineage>
        <taxon>Eukaryota</taxon>
        <taxon>Viridiplantae</taxon>
        <taxon>Streptophyta</taxon>
        <taxon>Embryophyta</taxon>
        <taxon>Tracheophyta</taxon>
        <taxon>Spermatophyta</taxon>
        <taxon>Magnoliopsida</taxon>
        <taxon>eudicotyledons</taxon>
        <taxon>Gunneridae</taxon>
        <taxon>Pentapetalae</taxon>
        <taxon>asterids</taxon>
        <taxon>campanulids</taxon>
        <taxon>Asterales</taxon>
        <taxon>Asteraceae</taxon>
        <taxon>Cichorioideae</taxon>
        <taxon>Cichorieae</taxon>
        <taxon>Lactucinae</taxon>
        <taxon>Lactuca</taxon>
    </lineage>
</organism>
<accession>A0AA36A151</accession>
<protein>
    <submittedName>
        <fullName evidence="2">Uncharacterized protein</fullName>
    </submittedName>
</protein>
<dbReference type="EMBL" id="OX465085">
    <property type="protein sequence ID" value="CAI9302044.1"/>
    <property type="molecule type" value="Genomic_DNA"/>
</dbReference>
<dbReference type="InterPro" id="IPR023674">
    <property type="entry name" value="Ribosomal_uL1-like"/>
</dbReference>
<evidence type="ECO:0000256" key="1">
    <source>
        <dbReference type="SAM" id="MobiDB-lite"/>
    </source>
</evidence>
<keyword evidence="3" id="KW-1185">Reference proteome</keyword>
<dbReference type="Pfam" id="PF00687">
    <property type="entry name" value="Ribosomal_L1"/>
    <property type="match status" value="1"/>
</dbReference>
<dbReference type="Gene3D" id="3.30.190.20">
    <property type="match status" value="1"/>
</dbReference>
<feature type="region of interest" description="Disordered" evidence="1">
    <location>
        <begin position="1"/>
        <end position="26"/>
    </location>
</feature>
<evidence type="ECO:0000313" key="2">
    <source>
        <dbReference type="EMBL" id="CAI9302044.1"/>
    </source>
</evidence>
<name>A0AA36A151_LACSI</name>
<dbReference type="InterPro" id="IPR028364">
    <property type="entry name" value="Ribosomal_uL1/biogenesis"/>
</dbReference>
<reference evidence="2" key="1">
    <citation type="submission" date="2023-04" db="EMBL/GenBank/DDBJ databases">
        <authorList>
            <person name="Vijverberg K."/>
            <person name="Xiong W."/>
            <person name="Schranz E."/>
        </authorList>
    </citation>
    <scope>NUCLEOTIDE SEQUENCE</scope>
</reference>
<proteinExistence type="predicted"/>
<dbReference type="SUPFAM" id="SSF56808">
    <property type="entry name" value="Ribosomal protein L1"/>
    <property type="match status" value="1"/>
</dbReference>
<sequence length="184" mass="20634">MASTKSKTLNSKNYSENLGVNTKGPSKLQSEALREAITQITTDAKEKKHNFTKTIELQIRLKNYDPKKDKRFSGTAKLPHIPRPKLKVCMLGDAQHVEEIYLEVCLALYFLTDALALTRQLSDYVVLWATLASSYSQKNYSETRRVIDRGLKVVPLLTKVIGWLGGSILALETLKRVVVAGNRA</sequence>